<feature type="transmembrane region" description="Helical" evidence="1">
    <location>
        <begin position="6"/>
        <end position="30"/>
    </location>
</feature>
<comment type="caution">
    <text evidence="2">The sequence shown here is derived from an EMBL/GenBank/DDBJ whole genome shotgun (WGS) entry which is preliminary data.</text>
</comment>
<evidence type="ECO:0000256" key="1">
    <source>
        <dbReference type="SAM" id="Phobius"/>
    </source>
</evidence>
<evidence type="ECO:0000313" key="2">
    <source>
        <dbReference type="EMBL" id="KAK0427259.1"/>
    </source>
</evidence>
<dbReference type="AlphaFoldDB" id="A0AA39IPJ5"/>
<keyword evidence="3" id="KW-1185">Reference proteome</keyword>
<proteinExistence type="predicted"/>
<feature type="transmembrane region" description="Helical" evidence="1">
    <location>
        <begin position="94"/>
        <end position="113"/>
    </location>
</feature>
<sequence length="122" mass="13489">MISYLAHATIHLVNCSLLLSSIVIGFFVKADFKQFMKHNTARTTTVYTQKLTLACNIVLCEILADLFVLISPTIVLCVLKYGFSTDLAQTVGPVALPLFSLYVLICAASYAYLTYTRSRKIG</sequence>
<gene>
    <name evidence="2" type="ORF">QR680_010138</name>
</gene>
<protein>
    <recommendedName>
        <fullName evidence="4">7TM GPCR serpentine receptor class x (Srx) domain-containing protein</fullName>
    </recommendedName>
</protein>
<dbReference type="Proteomes" id="UP001175271">
    <property type="component" value="Unassembled WGS sequence"/>
</dbReference>
<evidence type="ECO:0000313" key="3">
    <source>
        <dbReference type="Proteomes" id="UP001175271"/>
    </source>
</evidence>
<organism evidence="2 3">
    <name type="scientific">Steinernema hermaphroditum</name>
    <dbReference type="NCBI Taxonomy" id="289476"/>
    <lineage>
        <taxon>Eukaryota</taxon>
        <taxon>Metazoa</taxon>
        <taxon>Ecdysozoa</taxon>
        <taxon>Nematoda</taxon>
        <taxon>Chromadorea</taxon>
        <taxon>Rhabditida</taxon>
        <taxon>Tylenchina</taxon>
        <taxon>Panagrolaimomorpha</taxon>
        <taxon>Strongyloidoidea</taxon>
        <taxon>Steinernematidae</taxon>
        <taxon>Steinernema</taxon>
    </lineage>
</organism>
<name>A0AA39IPJ5_9BILA</name>
<dbReference type="EMBL" id="JAUCMV010000001">
    <property type="protein sequence ID" value="KAK0427259.1"/>
    <property type="molecule type" value="Genomic_DNA"/>
</dbReference>
<evidence type="ECO:0008006" key="4">
    <source>
        <dbReference type="Google" id="ProtNLM"/>
    </source>
</evidence>
<feature type="transmembrane region" description="Helical" evidence="1">
    <location>
        <begin position="51"/>
        <end position="74"/>
    </location>
</feature>
<keyword evidence="1" id="KW-1133">Transmembrane helix</keyword>
<accession>A0AA39IPJ5</accession>
<reference evidence="2" key="1">
    <citation type="submission" date="2023-06" db="EMBL/GenBank/DDBJ databases">
        <title>Genomic analysis of the entomopathogenic nematode Steinernema hermaphroditum.</title>
        <authorList>
            <person name="Schwarz E.M."/>
            <person name="Heppert J.K."/>
            <person name="Baniya A."/>
            <person name="Schwartz H.T."/>
            <person name="Tan C.-H."/>
            <person name="Antoshechkin I."/>
            <person name="Sternberg P.W."/>
            <person name="Goodrich-Blair H."/>
            <person name="Dillman A.R."/>
        </authorList>
    </citation>
    <scope>NUCLEOTIDE SEQUENCE</scope>
    <source>
        <strain evidence="2">PS9179</strain>
        <tissue evidence="2">Whole animal</tissue>
    </source>
</reference>
<keyword evidence="1" id="KW-0472">Membrane</keyword>
<keyword evidence="1" id="KW-0812">Transmembrane</keyword>